<dbReference type="EMBL" id="LAIR01000002">
    <property type="protein sequence ID" value="KNX36834.1"/>
    <property type="molecule type" value="Genomic_DNA"/>
</dbReference>
<dbReference type="STRING" id="1631356.VV01_06200"/>
<dbReference type="SUPFAM" id="SSF101386">
    <property type="entry name" value="all-alpha NTP pyrophosphatases"/>
    <property type="match status" value="1"/>
</dbReference>
<keyword evidence="2" id="KW-1185">Reference proteome</keyword>
<evidence type="ECO:0000313" key="2">
    <source>
        <dbReference type="Proteomes" id="UP000037397"/>
    </source>
</evidence>
<dbReference type="RefSeq" id="WP_050669127.1">
    <property type="nucleotide sequence ID" value="NZ_LAIR01000002.1"/>
</dbReference>
<gene>
    <name evidence="1" type="ORF">VV01_06200</name>
</gene>
<accession>A0A0L6CGJ2</accession>
<dbReference type="GO" id="GO:0016787">
    <property type="term" value="F:hydrolase activity"/>
    <property type="evidence" value="ECO:0007669"/>
    <property type="project" value="UniProtKB-KW"/>
</dbReference>
<keyword evidence="1" id="KW-0378">Hydrolase</keyword>
<dbReference type="Proteomes" id="UP000037397">
    <property type="component" value="Unassembled WGS sequence"/>
</dbReference>
<evidence type="ECO:0000313" key="1">
    <source>
        <dbReference type="EMBL" id="KNX36834.1"/>
    </source>
</evidence>
<name>A0A0L6CGJ2_9MICO</name>
<protein>
    <submittedName>
        <fullName evidence="1">Nucleotide pyrophosphohydrolase</fullName>
    </submittedName>
</protein>
<reference evidence="2" key="1">
    <citation type="submission" date="2015-03" db="EMBL/GenBank/DDBJ databases">
        <title>Luteipulveratus halotolerans sp. nov., a novel actinobacterium (Dermacoccaceae) from Sarawak, Malaysia.</title>
        <authorList>
            <person name="Juboi H."/>
            <person name="Basik A."/>
            <person name="Shamsul S.S."/>
            <person name="Arnold P."/>
            <person name="Schmitt E.K."/>
            <person name="Sanglier J.-J."/>
            <person name="Yeo T."/>
        </authorList>
    </citation>
    <scope>NUCLEOTIDE SEQUENCE [LARGE SCALE GENOMIC DNA]</scope>
    <source>
        <strain evidence="2">C296001</strain>
    </source>
</reference>
<sequence length="107" mass="11810">MNISEVTERAIHVAGLYDQLNEQQRGRVWTTDDYMLGFVGDVGDLAKLVMADSGTRDADDLRARLGHELADCLYSVAVLAHRTGIDLAAEFDACMTMLTGYVQDQLD</sequence>
<dbReference type="OrthoDB" id="5953925at2"/>
<proteinExistence type="predicted"/>
<organism evidence="1 2">
    <name type="scientific">Luteipulveratus halotolerans</name>
    <dbReference type="NCBI Taxonomy" id="1631356"/>
    <lineage>
        <taxon>Bacteria</taxon>
        <taxon>Bacillati</taxon>
        <taxon>Actinomycetota</taxon>
        <taxon>Actinomycetes</taxon>
        <taxon>Micrococcales</taxon>
        <taxon>Dermacoccaceae</taxon>
        <taxon>Luteipulveratus</taxon>
    </lineage>
</organism>
<comment type="caution">
    <text evidence="1">The sequence shown here is derived from an EMBL/GenBank/DDBJ whole genome shotgun (WGS) entry which is preliminary data.</text>
</comment>
<dbReference type="Gene3D" id="1.10.287.1080">
    <property type="entry name" value="MazG-like"/>
    <property type="match status" value="1"/>
</dbReference>
<dbReference type="AlphaFoldDB" id="A0A0L6CGJ2"/>